<proteinExistence type="predicted"/>
<gene>
    <name evidence="1" type="ORF">KSF_099600</name>
</gene>
<reference evidence="1" key="1">
    <citation type="submission" date="2020-10" db="EMBL/GenBank/DDBJ databases">
        <title>Taxonomic study of unclassified bacteria belonging to the class Ktedonobacteria.</title>
        <authorList>
            <person name="Yabe S."/>
            <person name="Wang C.M."/>
            <person name="Zheng Y."/>
            <person name="Sakai Y."/>
            <person name="Cavaletti L."/>
            <person name="Monciardini P."/>
            <person name="Donadio S."/>
        </authorList>
    </citation>
    <scope>NUCLEOTIDE SEQUENCE</scope>
    <source>
        <strain evidence="1">ID150040</strain>
    </source>
</reference>
<dbReference type="RefSeq" id="WP_220210517.1">
    <property type="nucleotide sequence ID" value="NZ_BNJK01000002.1"/>
</dbReference>
<sequence>MIAASQLRDFLCKHPLLIIELGFDLRLDPSANYGFDAEATLPTRYWFGEKLRQLDRGLLSDLLAATVTALQEEIPGLGEVVAFDVRAHLCLGERKQLACLCHGSL</sequence>
<protein>
    <submittedName>
        <fullName evidence="1">Uncharacterized protein</fullName>
    </submittedName>
</protein>
<comment type="caution">
    <text evidence="1">The sequence shown here is derived from an EMBL/GenBank/DDBJ whole genome shotgun (WGS) entry which is preliminary data.</text>
</comment>
<name>A0A8J3J038_9CHLR</name>
<accession>A0A8J3J038</accession>
<dbReference type="Proteomes" id="UP000597444">
    <property type="component" value="Unassembled WGS sequence"/>
</dbReference>
<evidence type="ECO:0000313" key="1">
    <source>
        <dbReference type="EMBL" id="GHO99912.1"/>
    </source>
</evidence>
<dbReference type="AlphaFoldDB" id="A0A8J3J038"/>
<keyword evidence="2" id="KW-1185">Reference proteome</keyword>
<evidence type="ECO:0000313" key="2">
    <source>
        <dbReference type="Proteomes" id="UP000597444"/>
    </source>
</evidence>
<organism evidence="1 2">
    <name type="scientific">Reticulibacter mediterranei</name>
    <dbReference type="NCBI Taxonomy" id="2778369"/>
    <lineage>
        <taxon>Bacteria</taxon>
        <taxon>Bacillati</taxon>
        <taxon>Chloroflexota</taxon>
        <taxon>Ktedonobacteria</taxon>
        <taxon>Ktedonobacterales</taxon>
        <taxon>Reticulibacteraceae</taxon>
        <taxon>Reticulibacter</taxon>
    </lineage>
</organism>
<dbReference type="EMBL" id="BNJK01000002">
    <property type="protein sequence ID" value="GHO99912.1"/>
    <property type="molecule type" value="Genomic_DNA"/>
</dbReference>